<name>A0A371GR72_MUCPR</name>
<comment type="caution">
    <text evidence="1">The sequence shown here is derived from an EMBL/GenBank/DDBJ whole genome shotgun (WGS) entry which is preliminary data.</text>
</comment>
<gene>
    <name evidence="1" type="ORF">CR513_24733</name>
</gene>
<dbReference type="EMBL" id="QJKJ01004709">
    <property type="protein sequence ID" value="RDX93058.1"/>
    <property type="molecule type" value="Genomic_DNA"/>
</dbReference>
<proteinExistence type="predicted"/>
<feature type="non-terminal residue" evidence="1">
    <location>
        <position position="1"/>
    </location>
</feature>
<sequence length="83" mass="9666">MACANTQKVTLVAFKLVEERTFVTTKKGVPETQAGQQDRDRLCSQVEESLRYLLRHWNKVGEHFNCVKIHERFSTRNTTTKIL</sequence>
<evidence type="ECO:0000313" key="2">
    <source>
        <dbReference type="Proteomes" id="UP000257109"/>
    </source>
</evidence>
<dbReference type="Proteomes" id="UP000257109">
    <property type="component" value="Unassembled WGS sequence"/>
</dbReference>
<organism evidence="1 2">
    <name type="scientific">Mucuna pruriens</name>
    <name type="common">Velvet bean</name>
    <name type="synonym">Dolichos pruriens</name>
    <dbReference type="NCBI Taxonomy" id="157652"/>
    <lineage>
        <taxon>Eukaryota</taxon>
        <taxon>Viridiplantae</taxon>
        <taxon>Streptophyta</taxon>
        <taxon>Embryophyta</taxon>
        <taxon>Tracheophyta</taxon>
        <taxon>Spermatophyta</taxon>
        <taxon>Magnoliopsida</taxon>
        <taxon>eudicotyledons</taxon>
        <taxon>Gunneridae</taxon>
        <taxon>Pentapetalae</taxon>
        <taxon>rosids</taxon>
        <taxon>fabids</taxon>
        <taxon>Fabales</taxon>
        <taxon>Fabaceae</taxon>
        <taxon>Papilionoideae</taxon>
        <taxon>50 kb inversion clade</taxon>
        <taxon>NPAAA clade</taxon>
        <taxon>indigoferoid/millettioid clade</taxon>
        <taxon>Phaseoleae</taxon>
        <taxon>Mucuna</taxon>
    </lineage>
</organism>
<reference evidence="1" key="1">
    <citation type="submission" date="2018-05" db="EMBL/GenBank/DDBJ databases">
        <title>Draft genome of Mucuna pruriens seed.</title>
        <authorList>
            <person name="Nnadi N.E."/>
            <person name="Vos R."/>
            <person name="Hasami M.H."/>
            <person name="Devisetty U.K."/>
            <person name="Aguiy J.C."/>
        </authorList>
    </citation>
    <scope>NUCLEOTIDE SEQUENCE [LARGE SCALE GENOMIC DNA]</scope>
    <source>
        <strain evidence="1">JCA_2017</strain>
    </source>
</reference>
<dbReference type="AlphaFoldDB" id="A0A371GR72"/>
<evidence type="ECO:0000313" key="1">
    <source>
        <dbReference type="EMBL" id="RDX93058.1"/>
    </source>
</evidence>
<protein>
    <submittedName>
        <fullName evidence="1">Uncharacterized protein</fullName>
    </submittedName>
</protein>
<keyword evidence="2" id="KW-1185">Reference proteome</keyword>
<accession>A0A371GR72</accession>